<evidence type="ECO:0000313" key="1">
    <source>
        <dbReference type="EMBL" id="PAV03420.1"/>
    </source>
</evidence>
<proteinExistence type="predicted"/>
<dbReference type="EMBL" id="LMVM01000038">
    <property type="protein sequence ID" value="PAV03420.1"/>
    <property type="molecule type" value="Genomic_DNA"/>
</dbReference>
<accession>A0A2A2H262</accession>
<dbReference type="AlphaFoldDB" id="A0A2A2H262"/>
<reference evidence="1 2" key="1">
    <citation type="journal article" date="2017" name="BMC Genomics">
        <title>Genomic analysis of methanogenic archaea reveals a shift towards energy conservation.</title>
        <authorList>
            <person name="Gilmore S.P."/>
            <person name="Henske J.K."/>
            <person name="Sexton J.A."/>
            <person name="Solomon K.V."/>
            <person name="Seppala S."/>
            <person name="Yoo J.I."/>
            <person name="Huyett L.M."/>
            <person name="Pressman A."/>
            <person name="Cogan J.Z."/>
            <person name="Kivenson V."/>
            <person name="Peng X."/>
            <person name="Tan Y."/>
            <person name="Valentine D.L."/>
            <person name="O'Malley M.A."/>
        </authorList>
    </citation>
    <scope>NUCLEOTIDE SEQUENCE [LARGE SCALE GENOMIC DNA]</scope>
    <source>
        <strain evidence="1 2">M.o.H.</strain>
    </source>
</reference>
<dbReference type="Proteomes" id="UP000217784">
    <property type="component" value="Unassembled WGS sequence"/>
</dbReference>
<comment type="caution">
    <text evidence="1">The sequence shown here is derived from an EMBL/GenBank/DDBJ whole genome shotgun (WGS) entry which is preliminary data.</text>
</comment>
<sequence length="59" mass="6998">MVNKGEWIIKCDNCQKEYDIAKDAPARLEEVYGEKRLVLEFRPECPYCNTYNSRIAVKR</sequence>
<evidence type="ECO:0000313" key="2">
    <source>
        <dbReference type="Proteomes" id="UP000217784"/>
    </source>
</evidence>
<organism evidence="1 2">
    <name type="scientific">Methanobacterium bryantii</name>
    <dbReference type="NCBI Taxonomy" id="2161"/>
    <lineage>
        <taxon>Archaea</taxon>
        <taxon>Methanobacteriati</taxon>
        <taxon>Methanobacteriota</taxon>
        <taxon>Methanomada group</taxon>
        <taxon>Methanobacteria</taxon>
        <taxon>Methanobacteriales</taxon>
        <taxon>Methanobacteriaceae</taxon>
        <taxon>Methanobacterium</taxon>
    </lineage>
</organism>
<protein>
    <submittedName>
        <fullName evidence="1">Uncharacterized protein</fullName>
    </submittedName>
</protein>
<gene>
    <name evidence="1" type="ORF">ASJ80_00230</name>
</gene>
<dbReference type="RefSeq" id="WP_069585245.1">
    <property type="nucleotide sequence ID" value="NZ_LMVM01000038.1"/>
</dbReference>
<dbReference type="OrthoDB" id="372555at2157"/>
<keyword evidence="2" id="KW-1185">Reference proteome</keyword>
<name>A0A2A2H262_METBR</name>